<name>A0ABT0S7Y9_9SPHN</name>
<dbReference type="EMBL" id="JAMGBB010000001">
    <property type="protein sequence ID" value="MCL6740530.1"/>
    <property type="molecule type" value="Genomic_DNA"/>
</dbReference>
<organism evidence="1 2">
    <name type="scientific">Sphingomonas brevis</name>
    <dbReference type="NCBI Taxonomy" id="2908206"/>
    <lineage>
        <taxon>Bacteria</taxon>
        <taxon>Pseudomonadati</taxon>
        <taxon>Pseudomonadota</taxon>
        <taxon>Alphaproteobacteria</taxon>
        <taxon>Sphingomonadales</taxon>
        <taxon>Sphingomonadaceae</taxon>
        <taxon>Sphingomonas</taxon>
    </lineage>
</organism>
<evidence type="ECO:0000313" key="1">
    <source>
        <dbReference type="EMBL" id="MCL6740530.1"/>
    </source>
</evidence>
<gene>
    <name evidence="1" type="ORF">LZ518_05215</name>
</gene>
<reference evidence="1" key="1">
    <citation type="submission" date="2022-05" db="EMBL/GenBank/DDBJ databases">
        <authorList>
            <person name="Jo J.-H."/>
            <person name="Im W.-T."/>
        </authorList>
    </citation>
    <scope>NUCLEOTIDE SEQUENCE</scope>
    <source>
        <strain evidence="1">RB56-2</strain>
    </source>
</reference>
<proteinExistence type="predicted"/>
<comment type="caution">
    <text evidence="1">The sequence shown here is derived from an EMBL/GenBank/DDBJ whole genome shotgun (WGS) entry which is preliminary data.</text>
</comment>
<protein>
    <submittedName>
        <fullName evidence="1">Uncharacterized protein</fullName>
    </submittedName>
</protein>
<dbReference type="RefSeq" id="WP_249914956.1">
    <property type="nucleotide sequence ID" value="NZ_JAMGBB010000001.1"/>
</dbReference>
<keyword evidence="2" id="KW-1185">Reference proteome</keyword>
<evidence type="ECO:0000313" key="2">
    <source>
        <dbReference type="Proteomes" id="UP001165383"/>
    </source>
</evidence>
<accession>A0ABT0S7Y9</accession>
<sequence>MRQDVNHSEVFARPETVGDDLALIVDAIVDAFRGMASASRLESRWSKLRHCGGDC</sequence>
<dbReference type="Proteomes" id="UP001165383">
    <property type="component" value="Unassembled WGS sequence"/>
</dbReference>